<proteinExistence type="predicted"/>
<gene>
    <name evidence="1" type="ORF">CHLNCDRAFT_139162</name>
</gene>
<protein>
    <submittedName>
        <fullName evidence="1">Uncharacterized protein</fullName>
    </submittedName>
</protein>
<dbReference type="InParanoid" id="E1ZPK8"/>
<evidence type="ECO:0000313" key="2">
    <source>
        <dbReference type="Proteomes" id="UP000008141"/>
    </source>
</evidence>
<reference evidence="1 2" key="1">
    <citation type="journal article" date="2010" name="Plant Cell">
        <title>The Chlorella variabilis NC64A genome reveals adaptation to photosymbiosis, coevolution with viruses, and cryptic sex.</title>
        <authorList>
            <person name="Blanc G."/>
            <person name="Duncan G."/>
            <person name="Agarkova I."/>
            <person name="Borodovsky M."/>
            <person name="Gurnon J."/>
            <person name="Kuo A."/>
            <person name="Lindquist E."/>
            <person name="Lucas S."/>
            <person name="Pangilinan J."/>
            <person name="Polle J."/>
            <person name="Salamov A."/>
            <person name="Terry A."/>
            <person name="Yamada T."/>
            <person name="Dunigan D.D."/>
            <person name="Grigoriev I.V."/>
            <person name="Claverie J.M."/>
            <person name="Van Etten J.L."/>
        </authorList>
    </citation>
    <scope>NUCLEOTIDE SEQUENCE [LARGE SCALE GENOMIC DNA]</scope>
    <source>
        <strain evidence="1 2">NC64A</strain>
    </source>
</reference>
<dbReference type="Gene3D" id="3.90.1480.20">
    <property type="entry name" value="Glycosyl transferase family 29"/>
    <property type="match status" value="1"/>
</dbReference>
<organism evidence="2">
    <name type="scientific">Chlorella variabilis</name>
    <name type="common">Green alga</name>
    <dbReference type="NCBI Taxonomy" id="554065"/>
    <lineage>
        <taxon>Eukaryota</taxon>
        <taxon>Viridiplantae</taxon>
        <taxon>Chlorophyta</taxon>
        <taxon>core chlorophytes</taxon>
        <taxon>Trebouxiophyceae</taxon>
        <taxon>Chlorellales</taxon>
        <taxon>Chlorellaceae</taxon>
        <taxon>Chlorella clade</taxon>
        <taxon>Chlorella</taxon>
    </lineage>
</organism>
<dbReference type="Proteomes" id="UP000008141">
    <property type="component" value="Unassembled WGS sequence"/>
</dbReference>
<accession>E1ZPK8</accession>
<dbReference type="OrthoDB" id="520872at2759"/>
<dbReference type="eggNOG" id="KOG2034">
    <property type="taxonomic scope" value="Eukaryota"/>
</dbReference>
<dbReference type="EMBL" id="GL433857">
    <property type="protein sequence ID" value="EFN52341.1"/>
    <property type="molecule type" value="Genomic_DNA"/>
</dbReference>
<dbReference type="InterPro" id="IPR038578">
    <property type="entry name" value="GT29-like_sf"/>
</dbReference>
<dbReference type="KEGG" id="cvr:CHLNCDRAFT_139162"/>
<dbReference type="AlphaFoldDB" id="E1ZPK8"/>
<evidence type="ECO:0000313" key="1">
    <source>
        <dbReference type="EMBL" id="EFN52341.1"/>
    </source>
</evidence>
<keyword evidence="2" id="KW-1185">Reference proteome</keyword>
<dbReference type="RefSeq" id="XP_005844443.1">
    <property type="nucleotide sequence ID" value="XM_005844381.1"/>
</dbReference>
<dbReference type="GeneID" id="17351757"/>
<dbReference type="STRING" id="554065.E1ZPK8"/>
<sequence length="350" mass="37550">MNDAAATEHVCGLLLANGTRVALVGNGPLSEHDHAAIDAAPTVVRFNDLYHMRRGERITLWVLTTSQVQASTFRTANRLAKGAHAALLFTNRAIQPADEVTAAQKALGVGRRRVAEVRYSWHNPFARRVGELLNMSGTRVTTGFSTLNLVLHCLPPEGRVDLYGFSFMVRPGAIKRGIHSGDMEAALVRLAQHLLPDRLRIHETPEDLSRLEHRAAALDAAAPCARCARPLSAPAPASAGPSGGALPRLYLFPTGNAFHASCLCAEAAELAPAVQRRRVARLVERLAGLPEGAAAAPATPDSPAANVEALRQRLEEEVAVEDPYEGEVVARHLTRPFVAPEEAAADSWAL</sequence>
<name>E1ZPK8_CHLVA</name>